<keyword evidence="6" id="KW-0238">DNA-binding</keyword>
<keyword evidence="4 8" id="KW-0378">Hydrolase</keyword>
<evidence type="ECO:0000256" key="8">
    <source>
        <dbReference type="RuleBase" id="RU364100"/>
    </source>
</evidence>
<keyword evidence="5" id="KW-0190">Covalent protein-DNA linkage</keyword>
<keyword evidence="7" id="KW-0456">Lyase</keyword>
<comment type="similarity">
    <text evidence="1 8">Belongs to the SOS response-associated peptidase family.</text>
</comment>
<dbReference type="PANTHER" id="PTHR13604:SF0">
    <property type="entry name" value="ABASIC SITE PROCESSING PROTEIN HMCES"/>
    <property type="match status" value="1"/>
</dbReference>
<dbReference type="InterPro" id="IPR036590">
    <property type="entry name" value="SRAP-like"/>
</dbReference>
<evidence type="ECO:0000256" key="5">
    <source>
        <dbReference type="ARBA" id="ARBA00023124"/>
    </source>
</evidence>
<dbReference type="GO" id="GO:0106300">
    <property type="term" value="P:protein-DNA covalent cross-linking repair"/>
    <property type="evidence" value="ECO:0007669"/>
    <property type="project" value="InterPro"/>
</dbReference>
<protein>
    <recommendedName>
        <fullName evidence="8">Abasic site processing protein</fullName>
        <ecNumber evidence="8">3.4.-.-</ecNumber>
    </recommendedName>
</protein>
<dbReference type="Gene3D" id="3.90.1680.10">
    <property type="entry name" value="SOS response associated peptidase-like"/>
    <property type="match status" value="1"/>
</dbReference>
<dbReference type="InterPro" id="IPR003738">
    <property type="entry name" value="SRAP"/>
</dbReference>
<evidence type="ECO:0000313" key="10">
    <source>
        <dbReference type="Proteomes" id="UP000326354"/>
    </source>
</evidence>
<dbReference type="OrthoDB" id="9782620at2"/>
<dbReference type="PANTHER" id="PTHR13604">
    <property type="entry name" value="DC12-RELATED"/>
    <property type="match status" value="1"/>
</dbReference>
<dbReference type="RefSeq" id="WP_151971445.1">
    <property type="nucleotide sequence ID" value="NZ_AP019860.1"/>
</dbReference>
<keyword evidence="2 8" id="KW-0645">Protease</keyword>
<sequence>MCGRYTLHSSLEEIATEFAAKAPKAKIEKRYNAAPAQKLPIIIRQQQNYIKLFSWGLVPSWAKDPAIGSKMINARSETIAEKPSFRSAFRKRRCLVPVNGFYEWHKTSSGKRPVYITPTNGNLFAFAGLWEVCEQQQQPIHSFTIATTEPNNILKDIHNRMPVILTSNEARNLWLQQDAPIEDCLKLLHPCKDEEMQYHYVSRKVNATYNDSPDLIQPVVYDEQSEFF</sequence>
<evidence type="ECO:0000256" key="2">
    <source>
        <dbReference type="ARBA" id="ARBA00022670"/>
    </source>
</evidence>
<evidence type="ECO:0000256" key="3">
    <source>
        <dbReference type="ARBA" id="ARBA00022763"/>
    </source>
</evidence>
<evidence type="ECO:0000256" key="4">
    <source>
        <dbReference type="ARBA" id="ARBA00022801"/>
    </source>
</evidence>
<dbReference type="EC" id="3.4.-.-" evidence="8"/>
<dbReference type="GO" id="GO:0008233">
    <property type="term" value="F:peptidase activity"/>
    <property type="evidence" value="ECO:0007669"/>
    <property type="project" value="UniProtKB-KW"/>
</dbReference>
<dbReference type="Pfam" id="PF02586">
    <property type="entry name" value="SRAP"/>
    <property type="match status" value="1"/>
</dbReference>
<keyword evidence="3" id="KW-0227">DNA damage</keyword>
<dbReference type="EMBL" id="AP019860">
    <property type="protein sequence ID" value="BBM87424.1"/>
    <property type="molecule type" value="Genomic_DNA"/>
</dbReference>
<evidence type="ECO:0000256" key="1">
    <source>
        <dbReference type="ARBA" id="ARBA00008136"/>
    </source>
</evidence>
<organism evidence="9 10">
    <name type="scientific">Uabimicrobium amorphum</name>
    <dbReference type="NCBI Taxonomy" id="2596890"/>
    <lineage>
        <taxon>Bacteria</taxon>
        <taxon>Pseudomonadati</taxon>
        <taxon>Planctomycetota</taxon>
        <taxon>Candidatus Uabimicrobiia</taxon>
        <taxon>Candidatus Uabimicrobiales</taxon>
        <taxon>Candidatus Uabimicrobiaceae</taxon>
        <taxon>Candidatus Uabimicrobium</taxon>
    </lineage>
</organism>
<dbReference type="Proteomes" id="UP000326354">
    <property type="component" value="Chromosome"/>
</dbReference>
<name>A0A5S9F7A5_UABAM</name>
<evidence type="ECO:0000256" key="7">
    <source>
        <dbReference type="ARBA" id="ARBA00023239"/>
    </source>
</evidence>
<dbReference type="GO" id="GO:0006508">
    <property type="term" value="P:proteolysis"/>
    <property type="evidence" value="ECO:0007669"/>
    <property type="project" value="UniProtKB-KW"/>
</dbReference>
<dbReference type="GO" id="GO:0003697">
    <property type="term" value="F:single-stranded DNA binding"/>
    <property type="evidence" value="ECO:0007669"/>
    <property type="project" value="InterPro"/>
</dbReference>
<accession>A0A5S9F7A5</accession>
<gene>
    <name evidence="9" type="ORF">UABAM_05833</name>
</gene>
<dbReference type="SUPFAM" id="SSF143081">
    <property type="entry name" value="BB1717-like"/>
    <property type="match status" value="1"/>
</dbReference>
<reference evidence="9 10" key="1">
    <citation type="submission" date="2019-08" db="EMBL/GenBank/DDBJ databases">
        <title>Complete genome sequence of Candidatus Uab amorphum.</title>
        <authorList>
            <person name="Shiratori T."/>
            <person name="Suzuki S."/>
            <person name="Kakizawa Y."/>
            <person name="Ishida K."/>
        </authorList>
    </citation>
    <scope>NUCLEOTIDE SEQUENCE [LARGE SCALE GENOMIC DNA]</scope>
    <source>
        <strain evidence="9 10">SRT547</strain>
    </source>
</reference>
<evidence type="ECO:0000256" key="6">
    <source>
        <dbReference type="ARBA" id="ARBA00023125"/>
    </source>
</evidence>
<evidence type="ECO:0000313" key="9">
    <source>
        <dbReference type="EMBL" id="BBM87424.1"/>
    </source>
</evidence>
<proteinExistence type="inferred from homology"/>
<dbReference type="GO" id="GO:0016829">
    <property type="term" value="F:lyase activity"/>
    <property type="evidence" value="ECO:0007669"/>
    <property type="project" value="UniProtKB-KW"/>
</dbReference>
<dbReference type="AlphaFoldDB" id="A0A5S9F7A5"/>
<keyword evidence="10" id="KW-1185">Reference proteome</keyword>
<dbReference type="KEGG" id="uam:UABAM_05833"/>